<dbReference type="KEGG" id="atm:ANT_01480"/>
<dbReference type="GO" id="GO:0005737">
    <property type="term" value="C:cytoplasm"/>
    <property type="evidence" value="ECO:0007669"/>
    <property type="project" value="TreeGrafter"/>
</dbReference>
<dbReference type="PANTHER" id="PTHR45982:SF1">
    <property type="entry name" value="REGULATOR OF CHROMOSOME CONDENSATION"/>
    <property type="match status" value="1"/>
</dbReference>
<dbReference type="Pfam" id="PF13540">
    <property type="entry name" value="RCC1_2"/>
    <property type="match status" value="1"/>
</dbReference>
<name>E8MZ39_ANATU</name>
<accession>E8MZ39</accession>
<dbReference type="HOGENOM" id="CLU_1292224_0_0_0"/>
<dbReference type="OrthoDB" id="163220at2"/>
<keyword evidence="3" id="KW-1185">Reference proteome</keyword>
<dbReference type="Gene3D" id="2.130.10.30">
    <property type="entry name" value="Regulator of chromosome condensation 1/beta-lactamase-inhibitor protein II"/>
    <property type="match status" value="1"/>
</dbReference>
<dbReference type="SUPFAM" id="SSF50985">
    <property type="entry name" value="RCC1/BLIP-II"/>
    <property type="match status" value="1"/>
</dbReference>
<dbReference type="GO" id="GO:0005085">
    <property type="term" value="F:guanyl-nucleotide exchange factor activity"/>
    <property type="evidence" value="ECO:0007669"/>
    <property type="project" value="TreeGrafter"/>
</dbReference>
<evidence type="ECO:0000313" key="2">
    <source>
        <dbReference type="EMBL" id="BAJ62182.1"/>
    </source>
</evidence>
<sequence length="213" mass="22243">MPQPPPPESQRPARESLPAEQRHRESEFPGSFPDFQSQSFPFSLLTLQPLSGIIQITAGGSHTCALTAASEVYCWGSNRSGEAGIGGYSDLAAPVIPVPGLSGISAIAAGKAHTCALTGAGTVYCWGYNYFGQLGDGTTTSSPTPVQVSGLSNATAIAAGEDHTCALVIDGTVRCWGMNWYGQLGDGTLGYYSLPIQVMQSLPVKTYLPAVSR</sequence>
<dbReference type="InParanoid" id="E8MZ39"/>
<dbReference type="EMBL" id="AP012029">
    <property type="protein sequence ID" value="BAJ62182.1"/>
    <property type="molecule type" value="Genomic_DNA"/>
</dbReference>
<dbReference type="InterPro" id="IPR009091">
    <property type="entry name" value="RCC1/BLIP-II"/>
</dbReference>
<organism evidence="2 3">
    <name type="scientific">Anaerolinea thermophila (strain DSM 14523 / JCM 11388 / NBRC 100420 / UNI-1)</name>
    <dbReference type="NCBI Taxonomy" id="926569"/>
    <lineage>
        <taxon>Bacteria</taxon>
        <taxon>Bacillati</taxon>
        <taxon>Chloroflexota</taxon>
        <taxon>Anaerolineae</taxon>
        <taxon>Anaerolineales</taxon>
        <taxon>Anaerolineaceae</taxon>
        <taxon>Anaerolinea</taxon>
    </lineage>
</organism>
<dbReference type="InterPro" id="IPR051553">
    <property type="entry name" value="Ran_GTPase-activating"/>
</dbReference>
<dbReference type="InterPro" id="IPR000408">
    <property type="entry name" value="Reg_chr_condens"/>
</dbReference>
<feature type="region of interest" description="Disordered" evidence="1">
    <location>
        <begin position="1"/>
        <end position="30"/>
    </location>
</feature>
<dbReference type="PANTHER" id="PTHR45982">
    <property type="entry name" value="REGULATOR OF CHROMOSOME CONDENSATION"/>
    <property type="match status" value="1"/>
</dbReference>
<evidence type="ECO:0000313" key="3">
    <source>
        <dbReference type="Proteomes" id="UP000008922"/>
    </source>
</evidence>
<protein>
    <recommendedName>
        <fullName evidence="4">RCC1 repeat-containing protein</fullName>
    </recommendedName>
</protein>
<dbReference type="RefSeq" id="WP_013558580.1">
    <property type="nucleotide sequence ID" value="NC_014960.1"/>
</dbReference>
<evidence type="ECO:0008006" key="4">
    <source>
        <dbReference type="Google" id="ProtNLM"/>
    </source>
</evidence>
<dbReference type="PROSITE" id="PS50012">
    <property type="entry name" value="RCC1_3"/>
    <property type="match status" value="2"/>
</dbReference>
<proteinExistence type="predicted"/>
<gene>
    <name evidence="2" type="ordered locus">ANT_01480</name>
</gene>
<dbReference type="STRING" id="926569.ANT_01480"/>
<dbReference type="AlphaFoldDB" id="E8MZ39"/>
<dbReference type="eggNOG" id="COG5184">
    <property type="taxonomic scope" value="Bacteria"/>
</dbReference>
<dbReference type="Pfam" id="PF00415">
    <property type="entry name" value="RCC1"/>
    <property type="match status" value="2"/>
</dbReference>
<dbReference type="PRINTS" id="PR00633">
    <property type="entry name" value="RCCNDNSATION"/>
</dbReference>
<evidence type="ECO:0000256" key="1">
    <source>
        <dbReference type="SAM" id="MobiDB-lite"/>
    </source>
</evidence>
<reference evidence="2 3" key="1">
    <citation type="submission" date="2010-12" db="EMBL/GenBank/DDBJ databases">
        <title>Whole genome sequence of Anaerolinea thermophila UNI-1.</title>
        <authorList>
            <person name="Narita-Yamada S."/>
            <person name="Kishi E."/>
            <person name="Watanabe Y."/>
            <person name="Takasaki K."/>
            <person name="Ankai A."/>
            <person name="Oguchi A."/>
            <person name="Fukui S."/>
            <person name="Takahashi M."/>
            <person name="Yashiro I."/>
            <person name="Hosoyama A."/>
            <person name="Sekiguchi Y."/>
            <person name="Hanada S."/>
            <person name="Fujita N."/>
        </authorList>
    </citation>
    <scope>NUCLEOTIDE SEQUENCE [LARGE SCALE GENOMIC DNA]</scope>
    <source>
        <strain evidence="3">DSM 14523 / JCM 11388 / NBRC 100420 / UNI-1</strain>
    </source>
</reference>
<dbReference type="Proteomes" id="UP000008922">
    <property type="component" value="Chromosome"/>
</dbReference>